<feature type="domain" description="Prepilin peptidase A24 N-terminal" evidence="9">
    <location>
        <begin position="10"/>
        <end position="92"/>
    </location>
</feature>
<dbReference type="InterPro" id="IPR050882">
    <property type="entry name" value="Prepilin_peptidase/N-MTase"/>
</dbReference>
<dbReference type="PANTHER" id="PTHR30487">
    <property type="entry name" value="TYPE 4 PREPILIN-LIKE PROTEINS LEADER PEPTIDE-PROCESSING ENZYME"/>
    <property type="match status" value="1"/>
</dbReference>
<protein>
    <submittedName>
        <fullName evidence="10">Prepilin peptidase</fullName>
        <ecNumber evidence="10">3.4.23.-</ecNumber>
    </submittedName>
</protein>
<dbReference type="Proteomes" id="UP001589810">
    <property type="component" value="Unassembled WGS sequence"/>
</dbReference>
<keyword evidence="10" id="KW-0378">Hydrolase</keyword>
<dbReference type="Gene3D" id="1.20.120.1220">
    <property type="match status" value="1"/>
</dbReference>
<dbReference type="RefSeq" id="WP_273941788.1">
    <property type="nucleotide sequence ID" value="NZ_CP097263.1"/>
</dbReference>
<evidence type="ECO:0000256" key="1">
    <source>
        <dbReference type="ARBA" id="ARBA00004651"/>
    </source>
</evidence>
<reference evidence="10 11" key="1">
    <citation type="submission" date="2024-09" db="EMBL/GenBank/DDBJ databases">
        <authorList>
            <person name="Sun Q."/>
            <person name="Mori K."/>
        </authorList>
    </citation>
    <scope>NUCLEOTIDE SEQUENCE [LARGE SCALE GENOMIC DNA]</scope>
    <source>
        <strain evidence="10 11">TBRC 1432</strain>
    </source>
</reference>
<evidence type="ECO:0000256" key="5">
    <source>
        <dbReference type="ARBA" id="ARBA00022989"/>
    </source>
</evidence>
<keyword evidence="11" id="KW-1185">Reference proteome</keyword>
<evidence type="ECO:0000259" key="9">
    <source>
        <dbReference type="Pfam" id="PF06750"/>
    </source>
</evidence>
<dbReference type="Pfam" id="PF01478">
    <property type="entry name" value="Peptidase_A24"/>
    <property type="match status" value="1"/>
</dbReference>
<name>A0ABV6N8D6_9PSEU</name>
<organism evidence="10 11">
    <name type="scientific">Kutzneria chonburiensis</name>
    <dbReference type="NCBI Taxonomy" id="1483604"/>
    <lineage>
        <taxon>Bacteria</taxon>
        <taxon>Bacillati</taxon>
        <taxon>Actinomycetota</taxon>
        <taxon>Actinomycetes</taxon>
        <taxon>Pseudonocardiales</taxon>
        <taxon>Pseudonocardiaceae</taxon>
        <taxon>Kutzneria</taxon>
    </lineage>
</organism>
<feature type="transmembrane region" description="Helical" evidence="7">
    <location>
        <begin position="124"/>
        <end position="143"/>
    </location>
</feature>
<dbReference type="Pfam" id="PF06750">
    <property type="entry name" value="A24_N_bact"/>
    <property type="match status" value="1"/>
</dbReference>
<gene>
    <name evidence="10" type="ORF">ACFFH7_45305</name>
</gene>
<evidence type="ECO:0000259" key="8">
    <source>
        <dbReference type="Pfam" id="PF01478"/>
    </source>
</evidence>
<evidence type="ECO:0000256" key="2">
    <source>
        <dbReference type="ARBA" id="ARBA00005801"/>
    </source>
</evidence>
<comment type="caution">
    <text evidence="10">The sequence shown here is derived from an EMBL/GenBank/DDBJ whole genome shotgun (WGS) entry which is preliminary data.</text>
</comment>
<evidence type="ECO:0000256" key="4">
    <source>
        <dbReference type="ARBA" id="ARBA00022692"/>
    </source>
</evidence>
<evidence type="ECO:0000256" key="3">
    <source>
        <dbReference type="ARBA" id="ARBA00022475"/>
    </source>
</evidence>
<feature type="transmembrane region" description="Helical" evidence="7">
    <location>
        <begin position="100"/>
        <end position="118"/>
    </location>
</feature>
<keyword evidence="5 7" id="KW-1133">Transmembrane helix</keyword>
<feature type="domain" description="Prepilin type IV endopeptidase peptidase" evidence="8">
    <location>
        <begin position="103"/>
        <end position="214"/>
    </location>
</feature>
<feature type="transmembrane region" description="Helical" evidence="7">
    <location>
        <begin position="150"/>
        <end position="173"/>
    </location>
</feature>
<comment type="similarity">
    <text evidence="2">Belongs to the peptidase A24 family.</text>
</comment>
<feature type="transmembrane region" description="Helical" evidence="7">
    <location>
        <begin position="75"/>
        <end position="93"/>
    </location>
</feature>
<sequence>MVVLLVFVGLLGLVVGSFLNVVIHRVPVGASVVSPPSACPNCDVRIRPRHNIPVVGWLLLRGKCSDCGAPISVRYPLVELLTGVLFVAVALRVTTPELPAYLYFTAMGIALSAIDLETRRLPNAIVLPSYPVIAVLLTAGAAFQWDFWALLRAGIGGVALFAFFCVLAVSFPAGMGFGDVKLAGIIGMVLGFLSWRALVIGGFAGFLLGAVVGVAVMAARKGNRRTALPFGPFMVAGALLAVFTADALTGAYLRTLGLF</sequence>
<dbReference type="EMBL" id="JBHLUD010000019">
    <property type="protein sequence ID" value="MFC0548794.1"/>
    <property type="molecule type" value="Genomic_DNA"/>
</dbReference>
<proteinExistence type="inferred from homology"/>
<evidence type="ECO:0000313" key="11">
    <source>
        <dbReference type="Proteomes" id="UP001589810"/>
    </source>
</evidence>
<feature type="transmembrane region" description="Helical" evidence="7">
    <location>
        <begin position="193"/>
        <end position="218"/>
    </location>
</feature>
<feature type="transmembrane region" description="Helical" evidence="7">
    <location>
        <begin position="230"/>
        <end position="253"/>
    </location>
</feature>
<keyword evidence="6 7" id="KW-0472">Membrane</keyword>
<keyword evidence="4 7" id="KW-0812">Transmembrane</keyword>
<dbReference type="EC" id="3.4.23.-" evidence="10"/>
<dbReference type="InterPro" id="IPR010627">
    <property type="entry name" value="Prepilin_pept_A24_N"/>
</dbReference>
<evidence type="ECO:0000313" key="10">
    <source>
        <dbReference type="EMBL" id="MFC0548794.1"/>
    </source>
</evidence>
<comment type="subcellular location">
    <subcellularLocation>
        <location evidence="1">Cell membrane</location>
        <topology evidence="1">Multi-pass membrane protein</topology>
    </subcellularLocation>
</comment>
<dbReference type="InterPro" id="IPR000045">
    <property type="entry name" value="Prepilin_IV_endopep_pep"/>
</dbReference>
<accession>A0ABV6N8D6</accession>
<dbReference type="GO" id="GO:0016787">
    <property type="term" value="F:hydrolase activity"/>
    <property type="evidence" value="ECO:0007669"/>
    <property type="project" value="UniProtKB-KW"/>
</dbReference>
<keyword evidence="3" id="KW-1003">Cell membrane</keyword>
<dbReference type="PANTHER" id="PTHR30487:SF0">
    <property type="entry name" value="PREPILIN LEADER PEPTIDASE_N-METHYLTRANSFERASE-RELATED"/>
    <property type="match status" value="1"/>
</dbReference>
<evidence type="ECO:0000256" key="7">
    <source>
        <dbReference type="SAM" id="Phobius"/>
    </source>
</evidence>
<evidence type="ECO:0000256" key="6">
    <source>
        <dbReference type="ARBA" id="ARBA00023136"/>
    </source>
</evidence>